<sequence>MAGSKKRKTAAANKTDEPPSGLLEIPEDEQWRMINESGILKKVDIPRGPSAAAEPEEELPLAEEIFDTTMFLVPFSFLLLMMDILIHNQYGRHLTLQAVADRMIPSVPILGIFIFYTMRHKRDRRVQFFLFALASFLGPRVLWLLSLGSWKVNMKQAPPLITLWVYTIVQLDLGPAVLNLALTMAYVLLKGLKPFS</sequence>
<organism evidence="1 2">
    <name type="scientific">Pleurotus cornucopiae</name>
    <name type="common">Cornucopia mushroom</name>
    <dbReference type="NCBI Taxonomy" id="5321"/>
    <lineage>
        <taxon>Eukaryota</taxon>
        <taxon>Fungi</taxon>
        <taxon>Dikarya</taxon>
        <taxon>Basidiomycota</taxon>
        <taxon>Agaricomycotina</taxon>
        <taxon>Agaricomycetes</taxon>
        <taxon>Agaricomycetidae</taxon>
        <taxon>Agaricales</taxon>
        <taxon>Pleurotineae</taxon>
        <taxon>Pleurotaceae</taxon>
        <taxon>Pleurotus</taxon>
    </lineage>
</organism>
<proteinExistence type="predicted"/>
<name>A0ACB7ILH7_PLECO</name>
<evidence type="ECO:0000313" key="1">
    <source>
        <dbReference type="EMBL" id="KAG9219072.1"/>
    </source>
</evidence>
<protein>
    <submittedName>
        <fullName evidence="1">Uncharacterized protein</fullName>
    </submittedName>
</protein>
<evidence type="ECO:0000313" key="2">
    <source>
        <dbReference type="Proteomes" id="UP000824881"/>
    </source>
</evidence>
<keyword evidence="2" id="KW-1185">Reference proteome</keyword>
<accession>A0ACB7ILH7</accession>
<dbReference type="Proteomes" id="UP000824881">
    <property type="component" value="Unassembled WGS sequence"/>
</dbReference>
<comment type="caution">
    <text evidence="1">The sequence shown here is derived from an EMBL/GenBank/DDBJ whole genome shotgun (WGS) entry which is preliminary data.</text>
</comment>
<gene>
    <name evidence="1" type="ORF">CCMSSC00406_0001482</name>
</gene>
<reference evidence="1 2" key="1">
    <citation type="journal article" date="2021" name="Appl. Environ. Microbiol.">
        <title>Genetic linkage and physical mapping for an oyster mushroom Pleurotus cornucopiae and QTL analysis for the trait cap color.</title>
        <authorList>
            <person name="Zhang Y."/>
            <person name="Gao W."/>
            <person name="Sonnenberg A."/>
            <person name="Chen Q."/>
            <person name="Zhang J."/>
            <person name="Huang C."/>
        </authorList>
    </citation>
    <scope>NUCLEOTIDE SEQUENCE [LARGE SCALE GENOMIC DNA]</scope>
    <source>
        <strain evidence="1">CCMSSC00406</strain>
    </source>
</reference>
<dbReference type="EMBL" id="WQMT02000009">
    <property type="protein sequence ID" value="KAG9219072.1"/>
    <property type="molecule type" value="Genomic_DNA"/>
</dbReference>